<evidence type="ECO:0000313" key="2">
    <source>
        <dbReference type="Proteomes" id="UP001597340"/>
    </source>
</evidence>
<name>A0ABW4DKB2_9BACL</name>
<keyword evidence="2" id="KW-1185">Reference proteome</keyword>
<accession>A0ABW4DKB2</accession>
<gene>
    <name evidence="1" type="ORF">ACFQ5D_18555</name>
</gene>
<proteinExistence type="predicted"/>
<protein>
    <submittedName>
        <fullName evidence="1">Uncharacterized protein</fullName>
    </submittedName>
</protein>
<evidence type="ECO:0000313" key="1">
    <source>
        <dbReference type="EMBL" id="MFD1463345.1"/>
    </source>
</evidence>
<dbReference type="RefSeq" id="WP_267497697.1">
    <property type="nucleotide sequence ID" value="NZ_JAFFQR010000084.1"/>
</dbReference>
<dbReference type="Proteomes" id="UP001597340">
    <property type="component" value="Unassembled WGS sequence"/>
</dbReference>
<organism evidence="1 2">
    <name type="scientific">Paenibacillus farraposensis</name>
    <dbReference type="NCBI Taxonomy" id="2807095"/>
    <lineage>
        <taxon>Bacteria</taxon>
        <taxon>Bacillati</taxon>
        <taxon>Bacillota</taxon>
        <taxon>Bacilli</taxon>
        <taxon>Bacillales</taxon>
        <taxon>Paenibacillaceae</taxon>
        <taxon>Paenibacillus</taxon>
    </lineage>
</organism>
<reference evidence="2" key="1">
    <citation type="journal article" date="2019" name="Int. J. Syst. Evol. Microbiol.">
        <title>The Global Catalogue of Microorganisms (GCM) 10K type strain sequencing project: providing services to taxonomists for standard genome sequencing and annotation.</title>
        <authorList>
            <consortium name="The Broad Institute Genomics Platform"/>
            <consortium name="The Broad Institute Genome Sequencing Center for Infectious Disease"/>
            <person name="Wu L."/>
            <person name="Ma J."/>
        </authorList>
    </citation>
    <scope>NUCLEOTIDE SEQUENCE [LARGE SCALE GENOMIC DNA]</scope>
    <source>
        <strain evidence="2">CCM 9147</strain>
    </source>
</reference>
<sequence>MPMSLALTLGNRLKGIVAMNGGMCSNGCVRMRESCIDGNMYV</sequence>
<dbReference type="EMBL" id="JBHTNZ010000031">
    <property type="protein sequence ID" value="MFD1463345.1"/>
    <property type="molecule type" value="Genomic_DNA"/>
</dbReference>
<comment type="caution">
    <text evidence="1">The sequence shown here is derived from an EMBL/GenBank/DDBJ whole genome shotgun (WGS) entry which is preliminary data.</text>
</comment>